<keyword evidence="3 6" id="KW-1133">Transmembrane helix</keyword>
<evidence type="ECO:0000256" key="1">
    <source>
        <dbReference type="ARBA" id="ARBA00004141"/>
    </source>
</evidence>
<dbReference type="Proteomes" id="UP000654075">
    <property type="component" value="Unassembled WGS sequence"/>
</dbReference>
<dbReference type="Gene3D" id="2.60.120.200">
    <property type="match status" value="1"/>
</dbReference>
<name>A0A813G5M8_POLGL</name>
<dbReference type="Gene3D" id="1.10.287.70">
    <property type="match status" value="1"/>
</dbReference>
<organism evidence="8 9">
    <name type="scientific">Polarella glacialis</name>
    <name type="common">Dinoflagellate</name>
    <dbReference type="NCBI Taxonomy" id="89957"/>
    <lineage>
        <taxon>Eukaryota</taxon>
        <taxon>Sar</taxon>
        <taxon>Alveolata</taxon>
        <taxon>Dinophyceae</taxon>
        <taxon>Suessiales</taxon>
        <taxon>Suessiaceae</taxon>
        <taxon>Polarella</taxon>
    </lineage>
</organism>
<proteinExistence type="predicted"/>
<evidence type="ECO:0000313" key="8">
    <source>
        <dbReference type="EMBL" id="CAE8621478.1"/>
    </source>
</evidence>
<dbReference type="PANTHER" id="PTHR10877:SF194">
    <property type="entry name" value="LOCATION OF VULVA DEFECTIVE 1"/>
    <property type="match status" value="1"/>
</dbReference>
<feature type="transmembrane region" description="Helical" evidence="6">
    <location>
        <begin position="103"/>
        <end position="123"/>
    </location>
</feature>
<dbReference type="InterPro" id="IPR005821">
    <property type="entry name" value="Ion_trans_dom"/>
</dbReference>
<evidence type="ECO:0000256" key="3">
    <source>
        <dbReference type="ARBA" id="ARBA00022989"/>
    </source>
</evidence>
<comment type="subcellular location">
    <subcellularLocation>
        <location evidence="1">Membrane</location>
        <topology evidence="1">Multi-pass membrane protein</topology>
    </subcellularLocation>
</comment>
<feature type="region of interest" description="Disordered" evidence="5">
    <location>
        <begin position="1607"/>
        <end position="1626"/>
    </location>
</feature>
<feature type="transmembrane region" description="Helical" evidence="6">
    <location>
        <begin position="1403"/>
        <end position="1425"/>
    </location>
</feature>
<reference evidence="8" key="1">
    <citation type="submission" date="2021-02" db="EMBL/GenBank/DDBJ databases">
        <authorList>
            <person name="Dougan E. K."/>
            <person name="Rhodes N."/>
            <person name="Thang M."/>
            <person name="Chan C."/>
        </authorList>
    </citation>
    <scope>NUCLEOTIDE SEQUENCE</scope>
</reference>
<dbReference type="SUPFAM" id="SSF49899">
    <property type="entry name" value="Concanavalin A-like lectins/glucanases"/>
    <property type="match status" value="2"/>
</dbReference>
<feature type="transmembrane region" description="Helical" evidence="6">
    <location>
        <begin position="1233"/>
        <end position="1254"/>
    </location>
</feature>
<accession>A0A813G5M8</accession>
<dbReference type="GO" id="GO:0005262">
    <property type="term" value="F:calcium channel activity"/>
    <property type="evidence" value="ECO:0007669"/>
    <property type="project" value="TreeGrafter"/>
</dbReference>
<keyword evidence="2 6" id="KW-0812">Transmembrane</keyword>
<evidence type="ECO:0000256" key="5">
    <source>
        <dbReference type="SAM" id="MobiDB-lite"/>
    </source>
</evidence>
<dbReference type="GO" id="GO:0050982">
    <property type="term" value="P:detection of mechanical stimulus"/>
    <property type="evidence" value="ECO:0007669"/>
    <property type="project" value="TreeGrafter"/>
</dbReference>
<dbReference type="InterPro" id="IPR013320">
    <property type="entry name" value="ConA-like_dom_sf"/>
</dbReference>
<evidence type="ECO:0000256" key="2">
    <source>
        <dbReference type="ARBA" id="ARBA00022692"/>
    </source>
</evidence>
<gene>
    <name evidence="8" type="ORF">PGLA1383_LOCUS38997</name>
</gene>
<feature type="region of interest" description="Disordered" evidence="5">
    <location>
        <begin position="1539"/>
        <end position="1558"/>
    </location>
</feature>
<dbReference type="Pfam" id="PF00520">
    <property type="entry name" value="Ion_trans"/>
    <property type="match status" value="1"/>
</dbReference>
<feature type="transmembrane region" description="Helical" evidence="6">
    <location>
        <begin position="1344"/>
        <end position="1366"/>
    </location>
</feature>
<evidence type="ECO:0000259" key="7">
    <source>
        <dbReference type="Pfam" id="PF00520"/>
    </source>
</evidence>
<feature type="domain" description="Ion transport" evidence="7">
    <location>
        <begin position="1201"/>
        <end position="1433"/>
    </location>
</feature>
<dbReference type="InterPro" id="IPR051223">
    <property type="entry name" value="Polycystin"/>
</dbReference>
<evidence type="ECO:0000313" key="9">
    <source>
        <dbReference type="Proteomes" id="UP000654075"/>
    </source>
</evidence>
<dbReference type="EMBL" id="CAJNNV010027755">
    <property type="protein sequence ID" value="CAE8621478.1"/>
    <property type="molecule type" value="Genomic_DNA"/>
</dbReference>
<evidence type="ECO:0000256" key="6">
    <source>
        <dbReference type="SAM" id="Phobius"/>
    </source>
</evidence>
<protein>
    <recommendedName>
        <fullName evidence="7">Ion transport domain-containing protein</fullName>
    </recommendedName>
</protein>
<dbReference type="PANTHER" id="PTHR10877">
    <property type="entry name" value="POLYCYSTIN FAMILY MEMBER"/>
    <property type="match status" value="1"/>
</dbReference>
<feature type="transmembrane region" description="Helical" evidence="6">
    <location>
        <begin position="1189"/>
        <end position="1213"/>
    </location>
</feature>
<evidence type="ECO:0000256" key="4">
    <source>
        <dbReference type="ARBA" id="ARBA00023136"/>
    </source>
</evidence>
<dbReference type="GO" id="GO:0016020">
    <property type="term" value="C:membrane"/>
    <property type="evidence" value="ECO:0007669"/>
    <property type="project" value="UniProtKB-SubCell"/>
</dbReference>
<comment type="caution">
    <text evidence="8">The sequence shown here is derived from an EMBL/GenBank/DDBJ whole genome shotgun (WGS) entry which is preliminary data.</text>
</comment>
<keyword evidence="4 6" id="KW-0472">Membrane</keyword>
<sequence length="1626" mass="179148">MRATVCNVAMTGGAEAATMLEVVGDNKEVAGTLEEPVGDSAAAEKVSTIIDCIKAAAGPATQEVAVLRLQRLVIHVLRLNDRYRLNNRELVERLLVERALHRGLRLILVFMFLFGLLIAGNLLETSAGSLSVHDGYTEILNLHATSEVTTLPMLKTFLQDLSTASKKLQPTSRFYFDNQATQKILHGMQSFDKPMQLQVDGMSARVDTASFSISAWVTTPQRPGGYVLRKPLADVGDAAALSCWGWYFGRTPRFDFGAHDFGEFLSSGQESAVATSWPWLDGIHLQTLVVSGRSLSFYQDDGLVEAIRLSRPITDCSREMLEMGEDRMQLGEVVFHPRALTKRDVEDIYHQGMTLSQIISGNVPYEAPTTALDGVRLRQDLALRAGTQEREVGFLSMEREHIVTRATVLLANMDSSLTTVAGVQVLNCLPNISRDFCLDDENTILGAGDSLLLDGITGARYYDLLPSSLINDSAEGTRTSVDLAHRRHKYDPSSFPSVGAAWTLSWWSKGIYSGKGPSTLIGVFQDGATNLPCWSVGIRQDSLRIWTTVNGEAATAFKFTLPAEVDAQDFLLLGGQNLRHFSVAVNETVRLGHFYMDGNLIGSSAMSAGFAGTLDCAIENTSYIAFAHRPPGSQDWKGDMQQLRLYPGHLDSQQINALAFGSTDPNSRRNLRQCKLPHEGEDSNSFLDLSGHNCEWYRRAMEHTPGACASLTVQANCPMACGNGKPCFDRKLLDAPAIVHRIWERVQWLASPPDSVTDHSTCLAQTSSLTEILQRCRAQPQYPKYTSALQDAPGAFLNVTDCDTLAASVSQYCEFSVPDNWTSSFGAEASGKGGTFTTIFWIRAAGAAATASTFTPTLQLFSGLSPAEPLLSIWVTAGAGAHTSAVLHRHKGGQPETIELGGRLKAGEWTQVAVSLGSEDPAGNRQLALVVNTRFTLQLLEKQTSSWANASSGLFLEAIVSSPQLLLGGLEVRAEALTVKDVQELYYSRREAMRLRSGPALTDEARISRPLGYVRKAFNPPGYLLAPPLLIQQRSVKTMDCDSGFATWSLQDMWKDIIAGPTCQAPFQCADEILKSPLPLIACSSTEEMSKPWYGRQPSSPQFGRLNGVSSYSEFLAAVTDVPLLVRDGETLDTSMIIDEQTQGLSVVFMLVSPSSSVLSLLEVWLIFQSGSVEASYEFSSLSSMEGSALTESVAIQVTALIMALVLLCNTAYNVMSLKATDRCRRRTSDFLLVSWDLVLNLLVIAHGFIHIMANLEAKEKMLSLAQRLSNTPWESQDLSLLQKTDIFYTDIGEFQLQIRLDAQSRVFTLVLCWAVLLRLIQLTSAHPGTAMLVNTFVKGLDDLWHFLLLFILMFGAFGLLARALFGNYLREFATLASSFRRLFLLMLGSLPDEFGQDAQYTLFILVFVFTMYVFVMNFLLAIIVESYLAVKRKVDESDAEQGLMTDVASMLRVEFLRLRHGWPSVPRLLACLYSQRGKNTVGVESLASAGRWSRESRLAFQKHYRSHPFIVPTPPKKDHYTLFGARALSEDMSNSPKFFHRATSKSPSRSRALSKDMSKLTVNREKALEVALELQRLGLAQKDFHKDVSYIVSLLEHNLMDLPEEEYPDQVPGLRGSASGGTARM</sequence>
<dbReference type="OMA" id="TIFWIRA"/>
<dbReference type="OrthoDB" id="444119at2759"/>
<keyword evidence="9" id="KW-1185">Reference proteome</keyword>